<sequence>MEWKRKFYDIVRETESNLTKARRKLYGHGNIEETCSQEVYKLKDPLSSTITSSTPALASWSPVQWRDDSNIGSHHLGSWPTSMSAQSSWEVRSLLEKVDAQNQVIHKMERLLKSLDKERDEYKQQIRDLRNEVGGLVSHLNVSRTSDLQVETQVDLMRREVMAEIKRLKDMLHEGRSATTYSSLLERGMAKDIRDIKQNIQEELDRVQQEVNQINRRLGKLEVDITAHDLSHRDIHGPEEWTLRESSRVKNSSVPKVPLHQDFSPGFNPVSAIQIEHLRSTVSNLHEKLDKLEGRLPSADSISKQLPMPSNGTTDLGFSPSRKHLAKAHVLDLDDNNCSDLTDLDLSADLDGNSSSIDDDLSDDSDILMPKKTYDIKSHLNTSQRSWKKQTKLQTPASVRVSSPVTGIPSELDADSLDMDSPVDLNSSEVDDSIDSKVDHL</sequence>
<feature type="coiled-coil region" evidence="1">
    <location>
        <begin position="98"/>
        <end position="132"/>
    </location>
</feature>
<keyword evidence="1" id="KW-0175">Coiled coil</keyword>
<feature type="coiled-coil region" evidence="1">
    <location>
        <begin position="190"/>
        <end position="224"/>
    </location>
</feature>
<keyword evidence="4" id="KW-1185">Reference proteome</keyword>
<dbReference type="PANTHER" id="PTHR34533:SF3">
    <property type="entry name" value="BICD FAMILY-LIKE CARGO ADAPTER 2"/>
    <property type="match status" value="1"/>
</dbReference>
<dbReference type="OrthoDB" id="9904351at2759"/>
<dbReference type="Proteomes" id="UP000245119">
    <property type="component" value="Linkage Group LG10"/>
</dbReference>
<accession>A0A2T7NQG2</accession>
<comment type="caution">
    <text evidence="3">The sequence shown here is derived from an EMBL/GenBank/DDBJ whole genome shotgun (WGS) entry which is preliminary data.</text>
</comment>
<protein>
    <submittedName>
        <fullName evidence="3">Uncharacterized protein</fullName>
    </submittedName>
</protein>
<evidence type="ECO:0000313" key="4">
    <source>
        <dbReference type="Proteomes" id="UP000245119"/>
    </source>
</evidence>
<dbReference type="InterPro" id="IPR039284">
    <property type="entry name" value="CCDC159/163"/>
</dbReference>
<reference evidence="3 4" key="1">
    <citation type="submission" date="2018-04" db="EMBL/GenBank/DDBJ databases">
        <title>The genome of golden apple snail Pomacea canaliculata provides insight into stress tolerance and invasive adaptation.</title>
        <authorList>
            <person name="Liu C."/>
            <person name="Liu B."/>
            <person name="Ren Y."/>
            <person name="Zhang Y."/>
            <person name="Wang H."/>
            <person name="Li S."/>
            <person name="Jiang F."/>
            <person name="Yin L."/>
            <person name="Zhang G."/>
            <person name="Qian W."/>
            <person name="Fan W."/>
        </authorList>
    </citation>
    <scope>NUCLEOTIDE SEQUENCE [LARGE SCALE GENOMIC DNA]</scope>
    <source>
        <strain evidence="3">SZHN2017</strain>
        <tissue evidence="3">Muscle</tissue>
    </source>
</reference>
<gene>
    <name evidence="3" type="ORF">C0Q70_16651</name>
</gene>
<feature type="compositionally biased region" description="Polar residues" evidence="2">
    <location>
        <begin position="300"/>
        <end position="316"/>
    </location>
</feature>
<proteinExistence type="predicted"/>
<dbReference type="AlphaFoldDB" id="A0A2T7NQG2"/>
<evidence type="ECO:0000256" key="1">
    <source>
        <dbReference type="SAM" id="Coils"/>
    </source>
</evidence>
<name>A0A2T7NQG2_POMCA</name>
<feature type="region of interest" description="Disordered" evidence="2">
    <location>
        <begin position="385"/>
        <end position="441"/>
    </location>
</feature>
<dbReference type="PANTHER" id="PTHR34533">
    <property type="entry name" value="TRANSMEMBRANE PROTEIN CCDC163"/>
    <property type="match status" value="1"/>
</dbReference>
<feature type="compositionally biased region" description="Polar residues" evidence="2">
    <location>
        <begin position="392"/>
        <end position="405"/>
    </location>
</feature>
<organism evidence="3 4">
    <name type="scientific">Pomacea canaliculata</name>
    <name type="common">Golden apple snail</name>
    <dbReference type="NCBI Taxonomy" id="400727"/>
    <lineage>
        <taxon>Eukaryota</taxon>
        <taxon>Metazoa</taxon>
        <taxon>Spiralia</taxon>
        <taxon>Lophotrochozoa</taxon>
        <taxon>Mollusca</taxon>
        <taxon>Gastropoda</taxon>
        <taxon>Caenogastropoda</taxon>
        <taxon>Architaenioglossa</taxon>
        <taxon>Ampullarioidea</taxon>
        <taxon>Ampullariidae</taxon>
        <taxon>Pomacea</taxon>
    </lineage>
</organism>
<dbReference type="EMBL" id="PZQS01000010">
    <property type="protein sequence ID" value="PVD23383.1"/>
    <property type="molecule type" value="Genomic_DNA"/>
</dbReference>
<dbReference type="OMA" id="SACHKEL"/>
<feature type="region of interest" description="Disordered" evidence="2">
    <location>
        <begin position="300"/>
        <end position="319"/>
    </location>
</feature>
<evidence type="ECO:0000313" key="3">
    <source>
        <dbReference type="EMBL" id="PVD23383.1"/>
    </source>
</evidence>
<evidence type="ECO:0000256" key="2">
    <source>
        <dbReference type="SAM" id="MobiDB-lite"/>
    </source>
</evidence>